<comment type="caution">
    <text evidence="8">The sequence shown here is derived from an EMBL/GenBank/DDBJ whole genome shotgun (WGS) entry which is preliminary data.</text>
</comment>
<dbReference type="GO" id="GO:0008270">
    <property type="term" value="F:zinc ion binding"/>
    <property type="evidence" value="ECO:0007669"/>
    <property type="project" value="InterPro"/>
</dbReference>
<dbReference type="EC" id="4.2.1.1" evidence="2"/>
<evidence type="ECO:0000256" key="6">
    <source>
        <dbReference type="ARBA" id="ARBA00048348"/>
    </source>
</evidence>
<dbReference type="Pfam" id="PF00484">
    <property type="entry name" value="Pro_CA"/>
    <property type="match status" value="1"/>
</dbReference>
<evidence type="ECO:0000313" key="8">
    <source>
        <dbReference type="EMBL" id="NEK86209.1"/>
    </source>
</evidence>
<dbReference type="SMART" id="SM00947">
    <property type="entry name" value="Pro_CA"/>
    <property type="match status" value="1"/>
</dbReference>
<reference evidence="8 9" key="1">
    <citation type="submission" date="2019-12" db="EMBL/GenBank/DDBJ databases">
        <title>the WGS of Blastococcus saxobsidens 67B17.</title>
        <authorList>
            <person name="Jiang Z."/>
        </authorList>
    </citation>
    <scope>NUCLEOTIDE SEQUENCE [LARGE SCALE GENOMIC DNA]</scope>
    <source>
        <strain evidence="8 9">67B17</strain>
    </source>
</reference>
<sequence>MAEIDRMLEANAAWAERFPGSRPVRPARKVAVVACMDSRIPLFGVLGLEVGDAHVIRNAGGVITEDVIRSLTLSQHALGTREIVLVHHTECGLQSTDDVSFADAVEKATGRRPPWAARTFTDVDADVRESMRLVRDSPYLLSHEVRGTVYDVETGRLREVTELDAGAR</sequence>
<organism evidence="8 9">
    <name type="scientific">Blastococcus saxobsidens</name>
    <dbReference type="NCBI Taxonomy" id="138336"/>
    <lineage>
        <taxon>Bacteria</taxon>
        <taxon>Bacillati</taxon>
        <taxon>Actinomycetota</taxon>
        <taxon>Actinomycetes</taxon>
        <taxon>Geodermatophilales</taxon>
        <taxon>Geodermatophilaceae</taxon>
        <taxon>Blastococcus</taxon>
    </lineage>
</organism>
<keyword evidence="3 7" id="KW-0479">Metal-binding</keyword>
<evidence type="ECO:0000256" key="4">
    <source>
        <dbReference type="ARBA" id="ARBA00022833"/>
    </source>
</evidence>
<accession>A0A6L9W372</accession>
<evidence type="ECO:0000256" key="3">
    <source>
        <dbReference type="ARBA" id="ARBA00022723"/>
    </source>
</evidence>
<dbReference type="CDD" id="cd03379">
    <property type="entry name" value="beta_CA_cladeD"/>
    <property type="match status" value="1"/>
</dbReference>
<feature type="binding site" evidence="7">
    <location>
        <position position="37"/>
    </location>
    <ligand>
        <name>Zn(2+)</name>
        <dbReference type="ChEBI" id="CHEBI:29105"/>
    </ligand>
</feature>
<comment type="function">
    <text evidence="5">Catalyzes the reversible hydration of carbon dioxide to form bicarbonate.</text>
</comment>
<comment type="cofactor">
    <cofactor evidence="7">
        <name>Zn(2+)</name>
        <dbReference type="ChEBI" id="CHEBI:29105"/>
    </cofactor>
    <text evidence="7">Binds 1 zinc ion per subunit.</text>
</comment>
<comment type="similarity">
    <text evidence="1">Belongs to the beta-class carbonic anhydrase family.</text>
</comment>
<dbReference type="RefSeq" id="WP_163204967.1">
    <property type="nucleotide sequence ID" value="NZ_JAAGWG010000013.1"/>
</dbReference>
<dbReference type="Gene3D" id="3.40.1050.10">
    <property type="entry name" value="Carbonic anhydrase"/>
    <property type="match status" value="1"/>
</dbReference>
<dbReference type="PANTHER" id="PTHR43175">
    <property type="entry name" value="CARBONIC ANHYDRASE"/>
    <property type="match status" value="1"/>
</dbReference>
<evidence type="ECO:0000256" key="1">
    <source>
        <dbReference type="ARBA" id="ARBA00006217"/>
    </source>
</evidence>
<dbReference type="AlphaFoldDB" id="A0A6L9W372"/>
<gene>
    <name evidence="8" type="ORF">GCU60_10620</name>
</gene>
<dbReference type="EMBL" id="JAAGWG010000013">
    <property type="protein sequence ID" value="NEK86209.1"/>
    <property type="molecule type" value="Genomic_DNA"/>
</dbReference>
<feature type="binding site" evidence="7">
    <location>
        <position position="91"/>
    </location>
    <ligand>
        <name>Zn(2+)</name>
        <dbReference type="ChEBI" id="CHEBI:29105"/>
    </ligand>
</feature>
<dbReference type="InterPro" id="IPR036874">
    <property type="entry name" value="Carbonic_anhydrase_sf"/>
</dbReference>
<dbReference type="PANTHER" id="PTHR43175:SF3">
    <property type="entry name" value="CARBON DISULFIDE HYDROLASE"/>
    <property type="match status" value="1"/>
</dbReference>
<proteinExistence type="inferred from homology"/>
<name>A0A6L9W372_9ACTN</name>
<dbReference type="SUPFAM" id="SSF53056">
    <property type="entry name" value="beta-carbonic anhydrase, cab"/>
    <property type="match status" value="1"/>
</dbReference>
<comment type="catalytic activity">
    <reaction evidence="6">
        <text>hydrogencarbonate + H(+) = CO2 + H2O</text>
        <dbReference type="Rhea" id="RHEA:10748"/>
        <dbReference type="ChEBI" id="CHEBI:15377"/>
        <dbReference type="ChEBI" id="CHEBI:15378"/>
        <dbReference type="ChEBI" id="CHEBI:16526"/>
        <dbReference type="ChEBI" id="CHEBI:17544"/>
        <dbReference type="EC" id="4.2.1.1"/>
    </reaction>
</comment>
<evidence type="ECO:0000256" key="5">
    <source>
        <dbReference type="ARBA" id="ARBA00024993"/>
    </source>
</evidence>
<keyword evidence="4 7" id="KW-0862">Zinc</keyword>
<feature type="binding site" evidence="7">
    <location>
        <position position="35"/>
    </location>
    <ligand>
        <name>Zn(2+)</name>
        <dbReference type="ChEBI" id="CHEBI:29105"/>
    </ligand>
</feature>
<dbReference type="InterPro" id="IPR001765">
    <property type="entry name" value="Carbonic_anhydrase"/>
</dbReference>
<evidence type="ECO:0000256" key="2">
    <source>
        <dbReference type="ARBA" id="ARBA00012925"/>
    </source>
</evidence>
<evidence type="ECO:0000256" key="7">
    <source>
        <dbReference type="PIRSR" id="PIRSR601765-1"/>
    </source>
</evidence>
<protein>
    <recommendedName>
        <fullName evidence="2">carbonic anhydrase</fullName>
        <ecNumber evidence="2">4.2.1.1</ecNumber>
    </recommendedName>
</protein>
<dbReference type="GO" id="GO:0004089">
    <property type="term" value="F:carbonate dehydratase activity"/>
    <property type="evidence" value="ECO:0007669"/>
    <property type="project" value="UniProtKB-EC"/>
</dbReference>
<feature type="binding site" evidence="7">
    <location>
        <position position="88"/>
    </location>
    <ligand>
        <name>Zn(2+)</name>
        <dbReference type="ChEBI" id="CHEBI:29105"/>
    </ligand>
</feature>
<dbReference type="Proteomes" id="UP000479241">
    <property type="component" value="Unassembled WGS sequence"/>
</dbReference>
<evidence type="ECO:0000313" key="9">
    <source>
        <dbReference type="Proteomes" id="UP000479241"/>
    </source>
</evidence>